<dbReference type="PANTHER" id="PTHR23407">
    <property type="entry name" value="ATPASE INHIBITOR/5-FORMYLTETRAHYDROFOLATE CYCLO-LIGASE"/>
    <property type="match status" value="1"/>
</dbReference>
<dbReference type="Proteomes" id="UP001597062">
    <property type="component" value="Unassembled WGS sequence"/>
</dbReference>
<dbReference type="PANTHER" id="PTHR23407:SF1">
    <property type="entry name" value="5-FORMYLTETRAHYDROFOLATE CYCLO-LIGASE"/>
    <property type="match status" value="1"/>
</dbReference>
<evidence type="ECO:0000313" key="6">
    <source>
        <dbReference type="Proteomes" id="UP001597062"/>
    </source>
</evidence>
<comment type="catalytic activity">
    <reaction evidence="4">
        <text>(6S)-5-formyl-5,6,7,8-tetrahydrofolate + ATP = (6R)-5,10-methenyltetrahydrofolate + ADP + phosphate</text>
        <dbReference type="Rhea" id="RHEA:10488"/>
        <dbReference type="ChEBI" id="CHEBI:30616"/>
        <dbReference type="ChEBI" id="CHEBI:43474"/>
        <dbReference type="ChEBI" id="CHEBI:57455"/>
        <dbReference type="ChEBI" id="CHEBI:57457"/>
        <dbReference type="ChEBI" id="CHEBI:456216"/>
        <dbReference type="EC" id="6.3.3.2"/>
    </reaction>
</comment>
<keyword evidence="5" id="KW-0436">Ligase</keyword>
<reference evidence="6" key="1">
    <citation type="journal article" date="2019" name="Int. J. Syst. Evol. Microbiol.">
        <title>The Global Catalogue of Microorganisms (GCM) 10K type strain sequencing project: providing services to taxonomists for standard genome sequencing and annotation.</title>
        <authorList>
            <consortium name="The Broad Institute Genomics Platform"/>
            <consortium name="The Broad Institute Genome Sequencing Center for Infectious Disease"/>
            <person name="Wu L."/>
            <person name="Ma J."/>
        </authorList>
    </citation>
    <scope>NUCLEOTIDE SEQUENCE [LARGE SCALE GENOMIC DNA]</scope>
    <source>
        <strain evidence="6">CCUG 60527</strain>
    </source>
</reference>
<proteinExistence type="inferred from homology"/>
<evidence type="ECO:0000256" key="1">
    <source>
        <dbReference type="ARBA" id="ARBA00010638"/>
    </source>
</evidence>
<dbReference type="InterPro" id="IPR002698">
    <property type="entry name" value="FTHF_cligase"/>
</dbReference>
<comment type="caution">
    <text evidence="5">The sequence shown here is derived from an EMBL/GenBank/DDBJ whole genome shotgun (WGS) entry which is preliminary data.</text>
</comment>
<comment type="similarity">
    <text evidence="1 4">Belongs to the 5-formyltetrahydrofolate cyclo-ligase family.</text>
</comment>
<dbReference type="EC" id="6.3.3.2" evidence="4"/>
<keyword evidence="6" id="KW-1185">Reference proteome</keyword>
<dbReference type="SUPFAM" id="SSF100950">
    <property type="entry name" value="NagB/RpiA/CoA transferase-like"/>
    <property type="match status" value="1"/>
</dbReference>
<evidence type="ECO:0000256" key="3">
    <source>
        <dbReference type="ARBA" id="ARBA00022840"/>
    </source>
</evidence>
<name>A0ABW3JV32_9FLAO</name>
<keyword evidence="3 4" id="KW-0067">ATP-binding</keyword>
<keyword evidence="4" id="KW-0460">Magnesium</keyword>
<dbReference type="InterPro" id="IPR024185">
    <property type="entry name" value="FTHF_cligase-like_sf"/>
</dbReference>
<comment type="cofactor">
    <cofactor evidence="4">
        <name>Mg(2+)</name>
        <dbReference type="ChEBI" id="CHEBI:18420"/>
    </cofactor>
</comment>
<evidence type="ECO:0000256" key="2">
    <source>
        <dbReference type="ARBA" id="ARBA00022741"/>
    </source>
</evidence>
<dbReference type="Gene3D" id="3.40.50.10420">
    <property type="entry name" value="NagB/RpiA/CoA transferase-like"/>
    <property type="match status" value="1"/>
</dbReference>
<dbReference type="PIRSF" id="PIRSF006806">
    <property type="entry name" value="FTHF_cligase"/>
    <property type="match status" value="1"/>
</dbReference>
<keyword evidence="2 4" id="KW-0547">Nucleotide-binding</keyword>
<organism evidence="5 6">
    <name type="scientific">Tenacibaculum geojense</name>
    <dbReference type="NCBI Taxonomy" id="915352"/>
    <lineage>
        <taxon>Bacteria</taxon>
        <taxon>Pseudomonadati</taxon>
        <taxon>Bacteroidota</taxon>
        <taxon>Flavobacteriia</taxon>
        <taxon>Flavobacteriales</taxon>
        <taxon>Flavobacteriaceae</taxon>
        <taxon>Tenacibaculum</taxon>
    </lineage>
</organism>
<dbReference type="NCBIfam" id="TIGR02727">
    <property type="entry name" value="MTHFS_bact"/>
    <property type="match status" value="1"/>
</dbReference>
<dbReference type="EMBL" id="JBHTJR010000051">
    <property type="protein sequence ID" value="MFD0993665.1"/>
    <property type="molecule type" value="Genomic_DNA"/>
</dbReference>
<gene>
    <name evidence="5" type="ORF">ACFQ1U_10650</name>
</gene>
<keyword evidence="4" id="KW-0479">Metal-binding</keyword>
<dbReference type="GO" id="GO:0030272">
    <property type="term" value="F:5-formyltetrahydrofolate cyclo-ligase activity"/>
    <property type="evidence" value="ECO:0007669"/>
    <property type="project" value="UniProtKB-EC"/>
</dbReference>
<protein>
    <recommendedName>
        <fullName evidence="4">5-formyltetrahydrofolate cyclo-ligase</fullName>
        <ecNumber evidence="4">6.3.3.2</ecNumber>
    </recommendedName>
</protein>
<accession>A0ABW3JV32</accession>
<dbReference type="RefSeq" id="WP_386108155.1">
    <property type="nucleotide sequence ID" value="NZ_JBHTJR010000051.1"/>
</dbReference>
<sequence>MMKKSELRKLYKRKRKELTKEQVISLQKNIYKQVFFLDFSKVTYIHVFLSIEKQHEIDTQPIIDFLRVLGKTIVISKSDFKTNTLKHYLYNENTRLEVNEYGIPEPVNAERIAVENIDLVFVPMLISDAKNYRVGYGKGFYDRFLKECKSTVKTIGLNFFEPITSIEDVDEHDVALQKVIYPI</sequence>
<dbReference type="InterPro" id="IPR037171">
    <property type="entry name" value="NagB/RpiA_transferase-like"/>
</dbReference>
<dbReference type="Pfam" id="PF01812">
    <property type="entry name" value="5-FTHF_cyc-lig"/>
    <property type="match status" value="1"/>
</dbReference>
<evidence type="ECO:0000313" key="5">
    <source>
        <dbReference type="EMBL" id="MFD0993665.1"/>
    </source>
</evidence>
<evidence type="ECO:0000256" key="4">
    <source>
        <dbReference type="RuleBase" id="RU361279"/>
    </source>
</evidence>